<dbReference type="Gene3D" id="3.30.420.40">
    <property type="match status" value="2"/>
</dbReference>
<dbReference type="CDD" id="cd07771">
    <property type="entry name" value="ASKHA_NBD_FGGY_RhaB-like"/>
    <property type="match status" value="1"/>
</dbReference>
<evidence type="ECO:0000256" key="2">
    <source>
        <dbReference type="ARBA" id="ARBA00022679"/>
    </source>
</evidence>
<keyword evidence="6" id="KW-1015">Disulfide bond</keyword>
<evidence type="ECO:0000313" key="10">
    <source>
        <dbReference type="EMBL" id="MCS3920837.1"/>
    </source>
</evidence>
<dbReference type="SUPFAM" id="SSF53067">
    <property type="entry name" value="Actin-like ATPase domain"/>
    <property type="match status" value="2"/>
</dbReference>
<keyword evidence="2 10" id="KW-0808">Transferase</keyword>
<dbReference type="PANTHER" id="PTHR10196:SF93">
    <property type="entry name" value="L-RHAMNULOKINASE"/>
    <property type="match status" value="1"/>
</dbReference>
<dbReference type="RefSeq" id="WP_259101048.1">
    <property type="nucleotide sequence ID" value="NZ_CP130454.1"/>
</dbReference>
<evidence type="ECO:0000259" key="8">
    <source>
        <dbReference type="Pfam" id="PF00370"/>
    </source>
</evidence>
<evidence type="ECO:0000256" key="6">
    <source>
        <dbReference type="ARBA" id="ARBA00023157"/>
    </source>
</evidence>
<keyword evidence="5" id="KW-0067">ATP-binding</keyword>
<evidence type="ECO:0000313" key="11">
    <source>
        <dbReference type="Proteomes" id="UP001204798"/>
    </source>
</evidence>
<sequence>MAQVVFVAVDLGAESGRVLAGKLGDGKFELEELHRFPNGPVRIGEHIYWDVLRLWTEVKNGLALAVQKYGSQVVSVGVDTWGVDYALLDSNDELVGNPYHYRDRRTEGMFEVAFQKVPRDEIYRRTGIQFMRLNTLYQLLATVVQKSPQLRIAKTFLMMPDLFHFWLSGEKVNEFTEATTTQFYDPRKGDWAKSMLRKLGIPTRILNCPIVPAGTVLGELRQHVADEVRATHQIKVVAPASHDTASAVAATPLSDENAVYISSGTWSLVGMEIREPIITDKSLAYNFTNEGGVYGTFRFLRNVTGMWLIAECRRIWAREGNEFTYDQLTQMAAEAQPFKCFVDPDDPRFLAPENMLDAIKSFCRDTNQPEPETVGEFVRCCLEGLALKYRWVIERLEELTGKTVSTIHIVGGGSQNWLLNQFTADATGKLVQAGPVEATATGNALVQAIALGYLGSHAELREVVRNSFPLRTFEPKPDERWQQAYERFCQFVK</sequence>
<dbReference type="InterPro" id="IPR043129">
    <property type="entry name" value="ATPase_NBD"/>
</dbReference>
<dbReference type="Pfam" id="PF02782">
    <property type="entry name" value="FGGY_C"/>
    <property type="match status" value="1"/>
</dbReference>
<evidence type="ECO:0000256" key="4">
    <source>
        <dbReference type="ARBA" id="ARBA00022777"/>
    </source>
</evidence>
<evidence type="ECO:0000256" key="5">
    <source>
        <dbReference type="ARBA" id="ARBA00022840"/>
    </source>
</evidence>
<dbReference type="Proteomes" id="UP001204798">
    <property type="component" value="Unassembled WGS sequence"/>
</dbReference>
<keyword evidence="7" id="KW-0684">Rhamnose metabolism</keyword>
<comment type="caution">
    <text evidence="10">The sequence shown here is derived from an EMBL/GenBank/DDBJ whole genome shotgun (WGS) entry which is preliminary data.</text>
</comment>
<dbReference type="InterPro" id="IPR018484">
    <property type="entry name" value="FGGY_N"/>
</dbReference>
<evidence type="ECO:0000256" key="3">
    <source>
        <dbReference type="ARBA" id="ARBA00022741"/>
    </source>
</evidence>
<keyword evidence="3" id="KW-0547">Nucleotide-binding</keyword>
<name>A0ABT2ESD2_9BACT</name>
<gene>
    <name evidence="10" type="ORF">M2350_003274</name>
</gene>
<feature type="domain" description="Carbohydrate kinase FGGY C-terminal" evidence="9">
    <location>
        <begin position="259"/>
        <end position="451"/>
    </location>
</feature>
<comment type="similarity">
    <text evidence="1">Belongs to the FGGY kinase family.</text>
</comment>
<evidence type="ECO:0000256" key="7">
    <source>
        <dbReference type="ARBA" id="ARBA00023308"/>
    </source>
</evidence>
<keyword evidence="4" id="KW-0418">Kinase</keyword>
<feature type="domain" description="Carbohydrate kinase FGGY N-terminal" evidence="8">
    <location>
        <begin position="7"/>
        <end position="248"/>
    </location>
</feature>
<accession>A0ABT2ESD2</accession>
<dbReference type="InterPro" id="IPR018485">
    <property type="entry name" value="FGGY_C"/>
</dbReference>
<protein>
    <submittedName>
        <fullName evidence="10">Rhamnulokinase</fullName>
        <ecNumber evidence="10">2.7.1.5</ecNumber>
    </submittedName>
</protein>
<proteinExistence type="inferred from homology"/>
<dbReference type="EC" id="2.7.1.5" evidence="10"/>
<organism evidence="10 11">
    <name type="scientific">Candidatus Fervidibacter sacchari</name>
    <dbReference type="NCBI Taxonomy" id="1448929"/>
    <lineage>
        <taxon>Bacteria</taxon>
        <taxon>Candidatus Fervidibacterota</taxon>
        <taxon>Candidatus Fervidibacter</taxon>
    </lineage>
</organism>
<dbReference type="Pfam" id="PF00370">
    <property type="entry name" value="FGGY_N"/>
    <property type="match status" value="1"/>
</dbReference>
<keyword evidence="11" id="KW-1185">Reference proteome</keyword>
<dbReference type="GO" id="GO:0008993">
    <property type="term" value="F:rhamnulokinase activity"/>
    <property type="evidence" value="ECO:0007669"/>
    <property type="project" value="UniProtKB-EC"/>
</dbReference>
<dbReference type="InterPro" id="IPR013449">
    <property type="entry name" value="Rhamnulokinase"/>
</dbReference>
<evidence type="ECO:0000259" key="9">
    <source>
        <dbReference type="Pfam" id="PF02782"/>
    </source>
</evidence>
<evidence type="ECO:0000256" key="1">
    <source>
        <dbReference type="ARBA" id="ARBA00009156"/>
    </source>
</evidence>
<dbReference type="PANTHER" id="PTHR10196">
    <property type="entry name" value="SUGAR KINASE"/>
    <property type="match status" value="1"/>
</dbReference>
<dbReference type="EMBL" id="JANUCP010000007">
    <property type="protein sequence ID" value="MCS3920837.1"/>
    <property type="molecule type" value="Genomic_DNA"/>
</dbReference>
<reference evidence="10 11" key="1">
    <citation type="submission" date="2022-08" db="EMBL/GenBank/DDBJ databases">
        <title>Bacterial and archaeal communities from various locations to study Microbial Dark Matter (Phase II).</title>
        <authorList>
            <person name="Stepanauskas R."/>
        </authorList>
    </citation>
    <scope>NUCLEOTIDE SEQUENCE [LARGE SCALE GENOMIC DNA]</scope>
    <source>
        <strain evidence="10 11">PD1</strain>
    </source>
</reference>